<dbReference type="Pfam" id="PF06547">
    <property type="entry name" value="DUF1117"/>
    <property type="match status" value="1"/>
</dbReference>
<dbReference type="InterPro" id="IPR001841">
    <property type="entry name" value="Znf_RING"/>
</dbReference>
<evidence type="ECO:0000256" key="2">
    <source>
        <dbReference type="ARBA" id="ARBA00012483"/>
    </source>
</evidence>
<evidence type="ECO:0000256" key="6">
    <source>
        <dbReference type="ARBA" id="ARBA00022786"/>
    </source>
</evidence>
<sequence length="401" mass="45079">MSSHWCYRCNKFVTDVSRLGMPVCPDCDSGFVEELEHSTRYLHTDGGRQRRRFPMAAAMYMIGNHNNNPNQTSRRRHCRNNLNGGDHPPFNPIIMLRSSGSPDGSSREGGEGHGFELFYEDGVGSGLRPLPPRMSEFLLGSGFERVIEQISHVDSHRSGNGSHDRQQLPASKVAVELLPTIKIDETHMVTESHCAVCKEPFEHGISAMEMPCKHIYHRECIIPWLEIRNSCPVCRHEIPCEESPHNNNNNNMFTLNEEENVGLTVWRLPGGGFAVGRFSSGSRRNGDDNEIEREVPIVYTEVDDAFNNVGEPRRISWSLASSRRRSSRGGGFRRMLNNWFGCLGGGSGGARSQRSISTTRDLSLPMSNLRSISGSRTNGLNSYQRTRRTWSMDVNGGMRPW</sequence>
<dbReference type="eggNOG" id="KOG0800">
    <property type="taxonomic scope" value="Eukaryota"/>
</dbReference>
<dbReference type="InterPro" id="IPR039525">
    <property type="entry name" value="RNF126-like_zinc-ribbon"/>
</dbReference>
<dbReference type="OrthoDB" id="21204at2759"/>
<keyword evidence="5 8" id="KW-0863">Zinc-finger</keyword>
<dbReference type="PROSITE" id="PS50089">
    <property type="entry name" value="ZF_RING_2"/>
    <property type="match status" value="1"/>
</dbReference>
<dbReference type="AlphaFoldDB" id="A0A1S2XKX6"/>
<dbReference type="GO" id="GO:0008270">
    <property type="term" value="F:zinc ion binding"/>
    <property type="evidence" value="ECO:0007669"/>
    <property type="project" value="UniProtKB-KW"/>
</dbReference>
<dbReference type="InterPro" id="IPR010543">
    <property type="entry name" value="DUF1117"/>
</dbReference>
<dbReference type="SUPFAM" id="SSF57850">
    <property type="entry name" value="RING/U-box"/>
    <property type="match status" value="1"/>
</dbReference>
<dbReference type="EC" id="2.3.2.27" evidence="2"/>
<proteinExistence type="predicted"/>
<evidence type="ECO:0000256" key="3">
    <source>
        <dbReference type="ARBA" id="ARBA00022679"/>
    </source>
</evidence>
<dbReference type="PaxDb" id="3827-XP_004490878.1"/>
<name>A0A1S2XKX6_CICAR</name>
<evidence type="ECO:0000256" key="4">
    <source>
        <dbReference type="ARBA" id="ARBA00022723"/>
    </source>
</evidence>
<evidence type="ECO:0000313" key="11">
    <source>
        <dbReference type="RefSeq" id="XP_004490878.1"/>
    </source>
</evidence>
<accession>A0A1S2XKX6</accession>
<reference evidence="11" key="2">
    <citation type="submission" date="2025-08" db="UniProtKB">
        <authorList>
            <consortium name="RefSeq"/>
        </authorList>
    </citation>
    <scope>IDENTIFICATION</scope>
    <source>
        <tissue evidence="11">Etiolated seedlings</tissue>
    </source>
</reference>
<dbReference type="Pfam" id="PF14369">
    <property type="entry name" value="Zn_ribbon_19"/>
    <property type="match status" value="1"/>
</dbReference>
<reference evidence="10" key="1">
    <citation type="journal article" date="2013" name="Nat. Biotechnol.">
        <title>Draft genome sequence of chickpea (Cicer arietinum) provides a resource for trait improvement.</title>
        <authorList>
            <person name="Varshney R.K."/>
            <person name="Song C."/>
            <person name="Saxena R.K."/>
            <person name="Azam S."/>
            <person name="Yu S."/>
            <person name="Sharpe A.G."/>
            <person name="Cannon S."/>
            <person name="Baek J."/>
            <person name="Rosen B.D."/>
            <person name="Tar'an B."/>
            <person name="Millan T."/>
            <person name="Zhang X."/>
            <person name="Ramsay L.D."/>
            <person name="Iwata A."/>
            <person name="Wang Y."/>
            <person name="Nelson W."/>
            <person name="Farmer A.D."/>
            <person name="Gaur P.M."/>
            <person name="Soderlund C."/>
            <person name="Penmetsa R.V."/>
            <person name="Xu C."/>
            <person name="Bharti A.K."/>
            <person name="He W."/>
            <person name="Winter P."/>
            <person name="Zhao S."/>
            <person name="Hane J.K."/>
            <person name="Carrasquilla-Garcia N."/>
            <person name="Condie J.A."/>
            <person name="Upadhyaya H.D."/>
            <person name="Luo M.C."/>
            <person name="Thudi M."/>
            <person name="Gowda C.L."/>
            <person name="Singh N.P."/>
            <person name="Lichtenzveig J."/>
            <person name="Gali K.K."/>
            <person name="Rubio J."/>
            <person name="Nadarajan N."/>
            <person name="Dolezel J."/>
            <person name="Bansal K.C."/>
            <person name="Xu X."/>
            <person name="Edwards D."/>
            <person name="Zhang G."/>
            <person name="Kahl G."/>
            <person name="Gil J."/>
            <person name="Singh K.B."/>
            <person name="Datta S.K."/>
            <person name="Jackson S.A."/>
            <person name="Wang J."/>
            <person name="Cook D.R."/>
        </authorList>
    </citation>
    <scope>NUCLEOTIDE SEQUENCE [LARGE SCALE GENOMIC DNA]</scope>
    <source>
        <strain evidence="10">cv. CDC Frontier</strain>
    </source>
</reference>
<evidence type="ECO:0000256" key="5">
    <source>
        <dbReference type="ARBA" id="ARBA00022771"/>
    </source>
</evidence>
<keyword evidence="6" id="KW-0833">Ubl conjugation pathway</keyword>
<dbReference type="FunFam" id="3.30.40.10:FF:000022">
    <property type="entry name" value="E3 ubiquitin-protein ligase RING1-like"/>
    <property type="match status" value="1"/>
</dbReference>
<evidence type="ECO:0000256" key="7">
    <source>
        <dbReference type="ARBA" id="ARBA00022833"/>
    </source>
</evidence>
<dbReference type="Gene3D" id="3.30.40.10">
    <property type="entry name" value="Zinc/RING finger domain, C3HC4 (zinc finger)"/>
    <property type="match status" value="1"/>
</dbReference>
<keyword evidence="3" id="KW-0808">Transferase</keyword>
<dbReference type="Pfam" id="PF13639">
    <property type="entry name" value="zf-RING_2"/>
    <property type="match status" value="1"/>
</dbReference>
<dbReference type="PANTHER" id="PTHR15710:SF227">
    <property type="entry name" value="RING-TYPE E3 UBIQUITIN TRANSFERASE"/>
    <property type="match status" value="1"/>
</dbReference>
<keyword evidence="4" id="KW-0479">Metal-binding</keyword>
<dbReference type="GO" id="GO:0005737">
    <property type="term" value="C:cytoplasm"/>
    <property type="evidence" value="ECO:0007669"/>
    <property type="project" value="TreeGrafter"/>
</dbReference>
<organism evidence="10 11">
    <name type="scientific">Cicer arietinum</name>
    <name type="common">Chickpea</name>
    <name type="synonym">Garbanzo</name>
    <dbReference type="NCBI Taxonomy" id="3827"/>
    <lineage>
        <taxon>Eukaryota</taxon>
        <taxon>Viridiplantae</taxon>
        <taxon>Streptophyta</taxon>
        <taxon>Embryophyta</taxon>
        <taxon>Tracheophyta</taxon>
        <taxon>Spermatophyta</taxon>
        <taxon>Magnoliopsida</taxon>
        <taxon>eudicotyledons</taxon>
        <taxon>Gunneridae</taxon>
        <taxon>Pentapetalae</taxon>
        <taxon>rosids</taxon>
        <taxon>fabids</taxon>
        <taxon>Fabales</taxon>
        <taxon>Fabaceae</taxon>
        <taxon>Papilionoideae</taxon>
        <taxon>50 kb inversion clade</taxon>
        <taxon>NPAAA clade</taxon>
        <taxon>Hologalegina</taxon>
        <taxon>IRL clade</taxon>
        <taxon>Cicereae</taxon>
        <taxon>Cicer</taxon>
    </lineage>
</organism>
<protein>
    <recommendedName>
        <fullName evidence="2">RING-type E3 ubiquitin transferase</fullName>
        <ecNumber evidence="2">2.3.2.27</ecNumber>
    </recommendedName>
</protein>
<evidence type="ECO:0000259" key="9">
    <source>
        <dbReference type="PROSITE" id="PS50089"/>
    </source>
</evidence>
<evidence type="ECO:0000313" key="10">
    <source>
        <dbReference type="Proteomes" id="UP000087171"/>
    </source>
</evidence>
<keyword evidence="7" id="KW-0862">Zinc</keyword>
<dbReference type="KEGG" id="cam:101495837"/>
<dbReference type="PANTHER" id="PTHR15710">
    <property type="entry name" value="E3 UBIQUITIN-PROTEIN LIGASE PRAJA"/>
    <property type="match status" value="1"/>
</dbReference>
<dbReference type="InterPro" id="IPR013083">
    <property type="entry name" value="Znf_RING/FYVE/PHD"/>
</dbReference>
<dbReference type="GeneID" id="101495837"/>
<dbReference type="SMART" id="SM00184">
    <property type="entry name" value="RING"/>
    <property type="match status" value="1"/>
</dbReference>
<dbReference type="GO" id="GO:0016567">
    <property type="term" value="P:protein ubiquitination"/>
    <property type="evidence" value="ECO:0007669"/>
    <property type="project" value="TreeGrafter"/>
</dbReference>
<comment type="catalytic activity">
    <reaction evidence="1">
        <text>S-ubiquitinyl-[E2 ubiquitin-conjugating enzyme]-L-cysteine + [acceptor protein]-L-lysine = [E2 ubiquitin-conjugating enzyme]-L-cysteine + N(6)-ubiquitinyl-[acceptor protein]-L-lysine.</text>
        <dbReference type="EC" id="2.3.2.27"/>
    </reaction>
</comment>
<dbReference type="GO" id="GO:0061630">
    <property type="term" value="F:ubiquitin protein ligase activity"/>
    <property type="evidence" value="ECO:0007669"/>
    <property type="project" value="UniProtKB-EC"/>
</dbReference>
<dbReference type="RefSeq" id="XP_004490878.1">
    <property type="nucleotide sequence ID" value="XM_004490821.3"/>
</dbReference>
<feature type="domain" description="RING-type" evidence="9">
    <location>
        <begin position="194"/>
        <end position="235"/>
    </location>
</feature>
<gene>
    <name evidence="11" type="primary">LOC101495837</name>
</gene>
<dbReference type="Proteomes" id="UP000087171">
    <property type="component" value="Chromosome Ca2"/>
</dbReference>
<evidence type="ECO:0000256" key="1">
    <source>
        <dbReference type="ARBA" id="ARBA00000900"/>
    </source>
</evidence>
<keyword evidence="10" id="KW-1185">Reference proteome</keyword>
<evidence type="ECO:0000256" key="8">
    <source>
        <dbReference type="PROSITE-ProRule" id="PRU00175"/>
    </source>
</evidence>